<evidence type="ECO:0000256" key="1">
    <source>
        <dbReference type="SAM" id="MobiDB-lite"/>
    </source>
</evidence>
<comment type="caution">
    <text evidence="2">The sequence shown here is derived from an EMBL/GenBank/DDBJ whole genome shotgun (WGS) entry which is preliminary data.</text>
</comment>
<gene>
    <name evidence="2" type="ORF">MNODULE_19400</name>
</gene>
<evidence type="ECO:0000313" key="2">
    <source>
        <dbReference type="EMBL" id="NKE72923.1"/>
    </source>
</evidence>
<dbReference type="EMBL" id="VTOW01000004">
    <property type="protein sequence ID" value="NKE72923.1"/>
    <property type="molecule type" value="Genomic_DNA"/>
</dbReference>
<name>A0A7X6ICP8_9BACT</name>
<accession>A0A7X6ICP8</accession>
<dbReference type="SUPFAM" id="SSF56281">
    <property type="entry name" value="Metallo-hydrolase/oxidoreductase"/>
    <property type="match status" value="1"/>
</dbReference>
<evidence type="ECO:0008006" key="4">
    <source>
        <dbReference type="Google" id="ProtNLM"/>
    </source>
</evidence>
<reference evidence="2 3" key="1">
    <citation type="journal article" date="2020" name="Nature">
        <title>Bacterial chemolithoautotrophy via manganese oxidation.</title>
        <authorList>
            <person name="Yu H."/>
            <person name="Leadbetter J.R."/>
        </authorList>
    </citation>
    <scope>NUCLEOTIDE SEQUENCE [LARGE SCALE GENOMIC DNA]</scope>
    <source>
        <strain evidence="2 3">Mn-1</strain>
    </source>
</reference>
<dbReference type="PANTHER" id="PTHR30619:SF1">
    <property type="entry name" value="RECOMBINATION PROTEIN 2"/>
    <property type="match status" value="1"/>
</dbReference>
<feature type="region of interest" description="Disordered" evidence="1">
    <location>
        <begin position="1"/>
        <end position="20"/>
    </location>
</feature>
<sequence>MPKKKQNSSQPSLPVLETTPPASDELEISLFGPGVGECIVAHLGQGVWMVVDSCFEATTKEPIALHYLRKIGVDPATAVKIIIISHWHDDHTAGASRMITVCESAKVFYSIALLGKEFITLYQALASPISLVDRYILGVREMASIVEVLNHRARLNPRNKAQILHPVIADRLLFQSQIGTDEVKVWALSPSGGSVQKALMEIGSLIPTEGDDRRVVPRSSQNHNAVVVWIQFGERAILLGSDLLETGDPYTGWTAIVNSQLRPQGKANLFKIPHHGSHTGHCHEVWTEMTEGDNSHAILTTFTRGQSIPTKKDIDRLKGYTQKVYCTLEPKSKTQKRPPAVEKTIKGMVKQRKVLGGEMGQIQVRMKRNSEIRLALKPPAILL</sequence>
<dbReference type="InterPro" id="IPR036866">
    <property type="entry name" value="RibonucZ/Hydroxyglut_hydro"/>
</dbReference>
<dbReference type="RefSeq" id="WP_168062857.1">
    <property type="nucleotide sequence ID" value="NZ_VTOW01000004.1"/>
</dbReference>
<protein>
    <recommendedName>
        <fullName evidence="4">Metallo-beta-lactamase domain-containing protein</fullName>
    </recommendedName>
</protein>
<evidence type="ECO:0000313" key="3">
    <source>
        <dbReference type="Proteomes" id="UP000534783"/>
    </source>
</evidence>
<dbReference type="InterPro" id="IPR052159">
    <property type="entry name" value="Competence_DNA_uptake"/>
</dbReference>
<proteinExistence type="predicted"/>
<dbReference type="Proteomes" id="UP000534783">
    <property type="component" value="Unassembled WGS sequence"/>
</dbReference>
<organism evidence="2 3">
    <name type="scientific">Candidatus Manganitrophus noduliformans</name>
    <dbReference type="NCBI Taxonomy" id="2606439"/>
    <lineage>
        <taxon>Bacteria</taxon>
        <taxon>Pseudomonadati</taxon>
        <taxon>Nitrospirota</taxon>
        <taxon>Nitrospiria</taxon>
        <taxon>Candidatus Troglogloeales</taxon>
        <taxon>Candidatus Manganitrophaceae</taxon>
        <taxon>Candidatus Manganitrophus</taxon>
    </lineage>
</organism>
<dbReference type="PANTHER" id="PTHR30619">
    <property type="entry name" value="DNA INTERNALIZATION/COMPETENCE PROTEIN COMEC/REC2"/>
    <property type="match status" value="1"/>
</dbReference>
<dbReference type="AlphaFoldDB" id="A0A7X6ICP8"/>
<dbReference type="Gene3D" id="3.60.15.10">
    <property type="entry name" value="Ribonuclease Z/Hydroxyacylglutathione hydrolase-like"/>
    <property type="match status" value="1"/>
</dbReference>
<keyword evidence="3" id="KW-1185">Reference proteome</keyword>